<dbReference type="RefSeq" id="WP_047910009.1">
    <property type="nucleotide sequence ID" value="NZ_CP118101.1"/>
</dbReference>
<protein>
    <recommendedName>
        <fullName evidence="5">Spore coat protein</fullName>
    </recommendedName>
</protein>
<reference evidence="1 4" key="1">
    <citation type="submission" date="2023-02" db="EMBL/GenBank/DDBJ databases">
        <title>Pathogen: clinical or host-associated sample.</title>
        <authorList>
            <person name="Hergert J."/>
            <person name="Casey R."/>
            <person name="Wagner J."/>
            <person name="Young E.L."/>
            <person name="Oakeson K.F."/>
        </authorList>
    </citation>
    <scope>NUCLEOTIDE SEQUENCE</scope>
    <source>
        <strain evidence="2 4">2022CK-00829</strain>
        <strain evidence="1">2022CK-00830</strain>
    </source>
</reference>
<dbReference type="Proteomes" id="UP001221519">
    <property type="component" value="Chromosome"/>
</dbReference>
<evidence type="ECO:0000313" key="4">
    <source>
        <dbReference type="Proteomes" id="UP001221519"/>
    </source>
</evidence>
<evidence type="ECO:0000313" key="3">
    <source>
        <dbReference type="Proteomes" id="UP001220962"/>
    </source>
</evidence>
<organism evidence="1 3">
    <name type="scientific">Paenibacillus urinalis</name>
    <dbReference type="NCBI Taxonomy" id="521520"/>
    <lineage>
        <taxon>Bacteria</taxon>
        <taxon>Bacillati</taxon>
        <taxon>Bacillota</taxon>
        <taxon>Bacilli</taxon>
        <taxon>Bacillales</taxon>
        <taxon>Paenibacillaceae</taxon>
        <taxon>Paenibacillus</taxon>
    </lineage>
</organism>
<gene>
    <name evidence="1" type="ORF">PUW23_08135</name>
    <name evidence="2" type="ORF">PUW25_07610</name>
</gene>
<accession>A0AAX3N336</accession>
<evidence type="ECO:0000313" key="2">
    <source>
        <dbReference type="EMBL" id="WDI03810.1"/>
    </source>
</evidence>
<sequence length="78" mass="8698">MQSQQMQAITGKELSYISDSLSNENLLIKQCAATAASIQNHAIKQVLEQHIMTHQQHADTLLQALEQHQPLAPTHPMN</sequence>
<evidence type="ECO:0008006" key="5">
    <source>
        <dbReference type="Google" id="ProtNLM"/>
    </source>
</evidence>
<evidence type="ECO:0000313" key="1">
    <source>
        <dbReference type="EMBL" id="WDH84170.1"/>
    </source>
</evidence>
<name>A0AAX3N336_9BACL</name>
<dbReference type="EMBL" id="CP118101">
    <property type="protein sequence ID" value="WDH84170.1"/>
    <property type="molecule type" value="Genomic_DNA"/>
</dbReference>
<keyword evidence="4" id="KW-1185">Reference proteome</keyword>
<proteinExistence type="predicted"/>
<dbReference type="Proteomes" id="UP001220962">
    <property type="component" value="Chromosome"/>
</dbReference>
<dbReference type="AlphaFoldDB" id="A0AAX3N336"/>
<dbReference type="EMBL" id="CP118108">
    <property type="protein sequence ID" value="WDI03810.1"/>
    <property type="molecule type" value="Genomic_DNA"/>
</dbReference>